<organism evidence="2 3">
    <name type="scientific">Streptosporangium longisporum</name>
    <dbReference type="NCBI Taxonomy" id="46187"/>
    <lineage>
        <taxon>Bacteria</taxon>
        <taxon>Bacillati</taxon>
        <taxon>Actinomycetota</taxon>
        <taxon>Actinomycetes</taxon>
        <taxon>Streptosporangiales</taxon>
        <taxon>Streptosporangiaceae</taxon>
        <taxon>Streptosporangium</taxon>
    </lineage>
</organism>
<protein>
    <recommendedName>
        <fullName evidence="4">Transposase</fullName>
    </recommendedName>
</protein>
<feature type="compositionally biased region" description="Basic and acidic residues" evidence="1">
    <location>
        <begin position="50"/>
        <end position="68"/>
    </location>
</feature>
<keyword evidence="3" id="KW-1185">Reference proteome</keyword>
<evidence type="ECO:0000313" key="3">
    <source>
        <dbReference type="Proteomes" id="UP001499930"/>
    </source>
</evidence>
<reference evidence="3" key="1">
    <citation type="journal article" date="2019" name="Int. J. Syst. Evol. Microbiol.">
        <title>The Global Catalogue of Microorganisms (GCM) 10K type strain sequencing project: providing services to taxonomists for standard genome sequencing and annotation.</title>
        <authorList>
            <consortium name="The Broad Institute Genomics Platform"/>
            <consortium name="The Broad Institute Genome Sequencing Center for Infectious Disease"/>
            <person name="Wu L."/>
            <person name="Ma J."/>
        </authorList>
    </citation>
    <scope>NUCLEOTIDE SEQUENCE [LARGE SCALE GENOMIC DNA]</scope>
    <source>
        <strain evidence="3">JCM 3106</strain>
    </source>
</reference>
<dbReference type="EMBL" id="BAAAWD010000022">
    <property type="protein sequence ID" value="GAA3035408.1"/>
    <property type="molecule type" value="Genomic_DNA"/>
</dbReference>
<accession>A0ABP6LCA8</accession>
<evidence type="ECO:0000256" key="1">
    <source>
        <dbReference type="SAM" id="MobiDB-lite"/>
    </source>
</evidence>
<sequence length="98" mass="10944">MPVERLEVVLDRVTQYEIAHAVPFSPCGRPRTRKASEAETNARHTVGTGTDKRATARATERAPGDVRTGKPIMIWDDGPFRRRVIPVSRPGREIITLP</sequence>
<evidence type="ECO:0008006" key="4">
    <source>
        <dbReference type="Google" id="ProtNLM"/>
    </source>
</evidence>
<proteinExistence type="predicted"/>
<comment type="caution">
    <text evidence="2">The sequence shown here is derived from an EMBL/GenBank/DDBJ whole genome shotgun (WGS) entry which is preliminary data.</text>
</comment>
<name>A0ABP6LCA8_9ACTN</name>
<evidence type="ECO:0000313" key="2">
    <source>
        <dbReference type="EMBL" id="GAA3035408.1"/>
    </source>
</evidence>
<dbReference type="Proteomes" id="UP001499930">
    <property type="component" value="Unassembled WGS sequence"/>
</dbReference>
<feature type="region of interest" description="Disordered" evidence="1">
    <location>
        <begin position="28"/>
        <end position="70"/>
    </location>
</feature>
<gene>
    <name evidence="2" type="ORF">GCM10017559_73730</name>
</gene>